<dbReference type="EMBL" id="JACHWP010000010">
    <property type="protein sequence ID" value="MBB3023718.1"/>
    <property type="molecule type" value="Genomic_DNA"/>
</dbReference>
<evidence type="ECO:0000256" key="2">
    <source>
        <dbReference type="ARBA" id="ARBA00022679"/>
    </source>
</evidence>
<sequence>MRIVIAPDSFKESVTAERAAAAIAHGVRTVVPGADCREVPMSDGGEGFTDAIAAGLGADLIDVPTTDPLGRPVTARIAVAPARPSVGGTSADGTSATAVLDIASAAGLDLLTAGERNPRRATTRGLGALLREAARRVQPGGRIIIGLGGSATNDAGMGMLVDLGLRLLDDSGTDVDPVPEDLGRVARVDATGLDPVLRRVSIHAACDVANPLLGANGASAIFGPQKGADDQAVRELDAALAAVVRAAAGVELPGSEGRTIDPASANEPGAGAAGGLGWALRAVLGAEMTPGIELVADTVGLDEQVAGADLVITGEGSVDAQTLEGKTPAGVAAAAQRHGVPCVVLAGRVHADADVLHDHGVTALVPIVQGVTDLEAALADGEANLERAAAMVMRLVTAR</sequence>
<dbReference type="GO" id="GO:0008887">
    <property type="term" value="F:glycerate kinase activity"/>
    <property type="evidence" value="ECO:0007669"/>
    <property type="project" value="UniProtKB-UniRule"/>
</dbReference>
<reference evidence="5 6" key="1">
    <citation type="submission" date="2020-08" db="EMBL/GenBank/DDBJ databases">
        <title>Sequencing the genomes of 1000 actinobacteria strains.</title>
        <authorList>
            <person name="Klenk H.-P."/>
        </authorList>
    </citation>
    <scope>NUCLEOTIDE SEQUENCE [LARGE SCALE GENOMIC DNA]</scope>
    <source>
        <strain evidence="5 6">DSM 23040</strain>
    </source>
</reference>
<evidence type="ECO:0000313" key="5">
    <source>
        <dbReference type="EMBL" id="MBB3023718.1"/>
    </source>
</evidence>
<dbReference type="PANTHER" id="PTHR21599">
    <property type="entry name" value="GLYCERATE KINASE"/>
    <property type="match status" value="1"/>
</dbReference>
<keyword evidence="2 4" id="KW-0808">Transferase</keyword>
<dbReference type="Gene3D" id="3.40.50.10350">
    <property type="entry name" value="Glycerate kinase, domain 1"/>
    <property type="match status" value="1"/>
</dbReference>
<evidence type="ECO:0000256" key="4">
    <source>
        <dbReference type="PIRNR" id="PIRNR006078"/>
    </source>
</evidence>
<dbReference type="Proteomes" id="UP000568050">
    <property type="component" value="Unassembled WGS sequence"/>
</dbReference>
<dbReference type="SUPFAM" id="SSF110738">
    <property type="entry name" value="Glycerate kinase I"/>
    <property type="match status" value="1"/>
</dbReference>
<dbReference type="NCBIfam" id="TIGR00045">
    <property type="entry name" value="glycerate kinase"/>
    <property type="match status" value="1"/>
</dbReference>
<dbReference type="EC" id="2.7.1.31" evidence="5"/>
<gene>
    <name evidence="5" type="ORF">FHX50_002019</name>
</gene>
<keyword evidence="6" id="KW-1185">Reference proteome</keyword>
<dbReference type="Gene3D" id="3.90.1510.10">
    <property type="entry name" value="Glycerate kinase, domain 2"/>
    <property type="match status" value="1"/>
</dbReference>
<evidence type="ECO:0000256" key="1">
    <source>
        <dbReference type="ARBA" id="ARBA00006284"/>
    </source>
</evidence>
<dbReference type="InterPro" id="IPR018193">
    <property type="entry name" value="Glyc_kinase_flavodox-like_fold"/>
</dbReference>
<protein>
    <submittedName>
        <fullName evidence="5">Glycerate kinase</fullName>
        <ecNumber evidence="5">2.7.1.31</ecNumber>
    </submittedName>
</protein>
<dbReference type="PIRSF" id="PIRSF006078">
    <property type="entry name" value="GlxK"/>
    <property type="match status" value="1"/>
</dbReference>
<evidence type="ECO:0000313" key="6">
    <source>
        <dbReference type="Proteomes" id="UP000568050"/>
    </source>
</evidence>
<keyword evidence="3 4" id="KW-0418">Kinase</keyword>
<dbReference type="Pfam" id="PF02595">
    <property type="entry name" value="Gly_kinase"/>
    <property type="match status" value="1"/>
</dbReference>
<dbReference type="RefSeq" id="WP_183377061.1">
    <property type="nucleotide sequence ID" value="NZ_JACHWP010000010.1"/>
</dbReference>
<accession>A0A839QVQ4</accession>
<organism evidence="5 6">
    <name type="scientific">Helcobacillus massiliensis</name>
    <dbReference type="NCBI Taxonomy" id="521392"/>
    <lineage>
        <taxon>Bacteria</taxon>
        <taxon>Bacillati</taxon>
        <taxon>Actinomycetota</taxon>
        <taxon>Actinomycetes</taxon>
        <taxon>Micrococcales</taxon>
        <taxon>Dermabacteraceae</taxon>
        <taxon>Helcobacillus</taxon>
    </lineage>
</organism>
<proteinExistence type="inferred from homology"/>
<dbReference type="InterPro" id="IPR018197">
    <property type="entry name" value="Glycerate_kinase_RE-like"/>
</dbReference>
<dbReference type="AlphaFoldDB" id="A0A839QVQ4"/>
<dbReference type="PANTHER" id="PTHR21599:SF0">
    <property type="entry name" value="GLYCERATE KINASE"/>
    <property type="match status" value="1"/>
</dbReference>
<dbReference type="GO" id="GO:0031388">
    <property type="term" value="P:organic acid phosphorylation"/>
    <property type="evidence" value="ECO:0007669"/>
    <property type="project" value="UniProtKB-UniRule"/>
</dbReference>
<comment type="caution">
    <text evidence="5">The sequence shown here is derived from an EMBL/GenBank/DDBJ whole genome shotgun (WGS) entry which is preliminary data.</text>
</comment>
<name>A0A839QVQ4_9MICO</name>
<comment type="similarity">
    <text evidence="1 4">Belongs to the glycerate kinase type-1 family.</text>
</comment>
<dbReference type="InterPro" id="IPR004381">
    <property type="entry name" value="Glycerate_kinase"/>
</dbReference>
<evidence type="ECO:0000256" key="3">
    <source>
        <dbReference type="ARBA" id="ARBA00022777"/>
    </source>
</evidence>
<dbReference type="InterPro" id="IPR036129">
    <property type="entry name" value="Glycerate_kinase_sf"/>
</dbReference>